<dbReference type="Pfam" id="PF04536">
    <property type="entry name" value="TPM_phosphatase"/>
    <property type="match status" value="1"/>
</dbReference>
<dbReference type="Proteomes" id="UP000323426">
    <property type="component" value="Unassembled WGS sequence"/>
</dbReference>
<dbReference type="Gene3D" id="3.10.310.50">
    <property type="match status" value="1"/>
</dbReference>
<protein>
    <submittedName>
        <fullName evidence="2">TPM domain-containing protein</fullName>
    </submittedName>
</protein>
<organism evidence="2 3">
    <name type="scientific">Adhaeribacter rhizoryzae</name>
    <dbReference type="NCBI Taxonomy" id="2607907"/>
    <lineage>
        <taxon>Bacteria</taxon>
        <taxon>Pseudomonadati</taxon>
        <taxon>Bacteroidota</taxon>
        <taxon>Cytophagia</taxon>
        <taxon>Cytophagales</taxon>
        <taxon>Hymenobacteraceae</taxon>
        <taxon>Adhaeribacter</taxon>
    </lineage>
</organism>
<evidence type="ECO:0000313" key="3">
    <source>
        <dbReference type="Proteomes" id="UP000323426"/>
    </source>
</evidence>
<sequence length="145" mass="16178">MRDTITPEDEQQIVNAIKEAENNTSGEIRVHIENTCDIAVLDRATQVFAYLHMHQTALRNGVLFYVALQSHKFAVLGDAGINAVVPPNFWNEITSLVIGYFKQEQYAEGLAKGILIAGEQLKAYFPHKGESDVNELKNDISFGKD</sequence>
<dbReference type="PANTHER" id="PTHR30373">
    <property type="entry name" value="UPF0603 PROTEIN YGCG"/>
    <property type="match status" value="1"/>
</dbReference>
<comment type="caution">
    <text evidence="2">The sequence shown here is derived from an EMBL/GenBank/DDBJ whole genome shotgun (WGS) entry which is preliminary data.</text>
</comment>
<dbReference type="EMBL" id="VWSF01000011">
    <property type="protein sequence ID" value="KAA5544235.1"/>
    <property type="molecule type" value="Genomic_DNA"/>
</dbReference>
<evidence type="ECO:0000259" key="1">
    <source>
        <dbReference type="Pfam" id="PF04536"/>
    </source>
</evidence>
<gene>
    <name evidence="2" type="ORF">F0145_15125</name>
</gene>
<dbReference type="AlphaFoldDB" id="A0A5M6DG85"/>
<feature type="domain" description="TPM" evidence="1">
    <location>
        <begin position="3"/>
        <end position="115"/>
    </location>
</feature>
<dbReference type="PANTHER" id="PTHR30373:SF8">
    <property type="entry name" value="BLL7265 PROTEIN"/>
    <property type="match status" value="1"/>
</dbReference>
<dbReference type="InterPro" id="IPR007621">
    <property type="entry name" value="TPM_dom"/>
</dbReference>
<name>A0A5M6DG85_9BACT</name>
<accession>A0A5M6DG85</accession>
<reference evidence="2 3" key="1">
    <citation type="submission" date="2019-09" db="EMBL/GenBank/DDBJ databases">
        <title>Genome sequence and assembly of Adhaeribacter sp.</title>
        <authorList>
            <person name="Chhetri G."/>
        </authorList>
    </citation>
    <scope>NUCLEOTIDE SEQUENCE [LARGE SCALE GENOMIC DNA]</scope>
    <source>
        <strain evidence="2 3">DK36</strain>
    </source>
</reference>
<keyword evidence="3" id="KW-1185">Reference proteome</keyword>
<evidence type="ECO:0000313" key="2">
    <source>
        <dbReference type="EMBL" id="KAA5544235.1"/>
    </source>
</evidence>
<dbReference type="RefSeq" id="WP_150089367.1">
    <property type="nucleotide sequence ID" value="NZ_VWSF01000011.1"/>
</dbReference>
<proteinExistence type="predicted"/>